<comment type="caution">
    <text evidence="11">The sequence shown here is derived from an EMBL/GenBank/DDBJ whole genome shotgun (WGS) entry which is preliminary data.</text>
</comment>
<dbReference type="PROSITE" id="PS51312">
    <property type="entry name" value="SB"/>
    <property type="match status" value="1"/>
</dbReference>
<organism evidence="11 12">
    <name type="scientific">Paragonimus skrjabini miyazakii</name>
    <dbReference type="NCBI Taxonomy" id="59628"/>
    <lineage>
        <taxon>Eukaryota</taxon>
        <taxon>Metazoa</taxon>
        <taxon>Spiralia</taxon>
        <taxon>Lophotrochozoa</taxon>
        <taxon>Platyhelminthes</taxon>
        <taxon>Trematoda</taxon>
        <taxon>Digenea</taxon>
        <taxon>Plagiorchiida</taxon>
        <taxon>Troglotremata</taxon>
        <taxon>Troglotrematidae</taxon>
        <taxon>Paragonimus</taxon>
    </lineage>
</organism>
<evidence type="ECO:0000256" key="7">
    <source>
        <dbReference type="PROSITE-ProRule" id="PRU00644"/>
    </source>
</evidence>
<protein>
    <recommendedName>
        <fullName evidence="13">Tumor susceptibility protein</fullName>
    </recommendedName>
</protein>
<evidence type="ECO:0000256" key="5">
    <source>
        <dbReference type="ARBA" id="ARBA00022927"/>
    </source>
</evidence>
<dbReference type="InterPro" id="IPR008883">
    <property type="entry name" value="UEV_N"/>
</dbReference>
<feature type="domain" description="SB" evidence="9">
    <location>
        <begin position="355"/>
        <end position="422"/>
    </location>
</feature>
<keyword evidence="4" id="KW-0967">Endosome</keyword>
<proteinExistence type="inferred from homology"/>
<evidence type="ECO:0000313" key="11">
    <source>
        <dbReference type="EMBL" id="KAF7232953.1"/>
    </source>
</evidence>
<comment type="subcellular location">
    <subcellularLocation>
        <location evidence="1">Endosome</location>
    </subcellularLocation>
</comment>
<accession>A0A8S9YCT2</accession>
<evidence type="ECO:0000256" key="2">
    <source>
        <dbReference type="ARBA" id="ARBA00009594"/>
    </source>
</evidence>
<dbReference type="PANTHER" id="PTHR23306">
    <property type="entry name" value="TUMOR SUSCEPTIBILITY GENE 101 PROTEIN-RELATED"/>
    <property type="match status" value="1"/>
</dbReference>
<dbReference type="GO" id="GO:0000813">
    <property type="term" value="C:ESCRT I complex"/>
    <property type="evidence" value="ECO:0007669"/>
    <property type="project" value="TreeGrafter"/>
</dbReference>
<feature type="coiled-coil region" evidence="8">
    <location>
        <begin position="313"/>
        <end position="343"/>
    </location>
</feature>
<dbReference type="Gene3D" id="6.10.250.370">
    <property type="match status" value="1"/>
</dbReference>
<dbReference type="PANTHER" id="PTHR23306:SF3">
    <property type="entry name" value="TUMOR SUPPRESSOR PROTEIN 101"/>
    <property type="match status" value="1"/>
</dbReference>
<evidence type="ECO:0008006" key="13">
    <source>
        <dbReference type="Google" id="ProtNLM"/>
    </source>
</evidence>
<dbReference type="SUPFAM" id="SSF54495">
    <property type="entry name" value="UBC-like"/>
    <property type="match status" value="1"/>
</dbReference>
<dbReference type="InterPro" id="IPR017916">
    <property type="entry name" value="SB_dom"/>
</dbReference>
<dbReference type="CDD" id="cd11685">
    <property type="entry name" value="UEV_TSG101-like"/>
    <property type="match status" value="1"/>
</dbReference>
<dbReference type="SUPFAM" id="SSF140111">
    <property type="entry name" value="Endosomal sorting complex assembly domain"/>
    <property type="match status" value="1"/>
</dbReference>
<evidence type="ECO:0000256" key="3">
    <source>
        <dbReference type="ARBA" id="ARBA00022448"/>
    </source>
</evidence>
<reference evidence="11" key="1">
    <citation type="submission" date="2019-07" db="EMBL/GenBank/DDBJ databases">
        <title>Annotation for the trematode Paragonimus miyazaki's.</title>
        <authorList>
            <person name="Choi Y.-J."/>
        </authorList>
    </citation>
    <scope>NUCLEOTIDE SEQUENCE</scope>
    <source>
        <strain evidence="11">Japan</strain>
    </source>
</reference>
<dbReference type="AlphaFoldDB" id="A0A8S9YCT2"/>
<dbReference type="Pfam" id="PF09454">
    <property type="entry name" value="Vps23_core"/>
    <property type="match status" value="1"/>
</dbReference>
<dbReference type="EMBL" id="JTDE01021420">
    <property type="protein sequence ID" value="KAF7232953.1"/>
    <property type="molecule type" value="Genomic_DNA"/>
</dbReference>
<dbReference type="InterPro" id="IPR016135">
    <property type="entry name" value="UBQ-conjugating_enzyme/RWD"/>
</dbReference>
<feature type="domain" description="UEV" evidence="10">
    <location>
        <begin position="2"/>
        <end position="145"/>
    </location>
</feature>
<dbReference type="GO" id="GO:0043130">
    <property type="term" value="F:ubiquitin binding"/>
    <property type="evidence" value="ECO:0007669"/>
    <property type="project" value="TreeGrafter"/>
</dbReference>
<comment type="similarity">
    <text evidence="2">Belongs to the ubiquitin-conjugating enzyme family. UEV subfamily.</text>
</comment>
<evidence type="ECO:0000256" key="4">
    <source>
        <dbReference type="ARBA" id="ARBA00022753"/>
    </source>
</evidence>
<name>A0A8S9YCT2_9TREM</name>
<dbReference type="Proteomes" id="UP000822476">
    <property type="component" value="Unassembled WGS sequence"/>
</dbReference>
<dbReference type="PROSITE" id="PS51322">
    <property type="entry name" value="UEV"/>
    <property type="match status" value="1"/>
</dbReference>
<dbReference type="InterPro" id="IPR037202">
    <property type="entry name" value="ESCRT_assembly_dom"/>
</dbReference>
<dbReference type="GO" id="GO:0015031">
    <property type="term" value="P:protein transport"/>
    <property type="evidence" value="ECO:0007669"/>
    <property type="project" value="UniProtKB-UniRule"/>
</dbReference>
<evidence type="ECO:0000256" key="6">
    <source>
        <dbReference type="ARBA" id="ARBA00023054"/>
    </source>
</evidence>
<dbReference type="InterPro" id="IPR052070">
    <property type="entry name" value="ESCRT-I_UEV_domain"/>
</dbReference>
<sequence>MIAYDRFLTENLSKYKFAPRVREDVINALANYKELRPKMENFTFNDGTSQDLVCLEGTIPVDYHKSTYNIPIAIFLYETHPHTPPMVYVRPTSTMQIKASDFVDNNGLVHLPYISDWKHPGSDLIGLLAVLQVVFGERSPVFAKFPVHTETIPKPTPPVYVPYPQGAGFYAQPPILTSTDPGSLPGYIPPVPGVGWQIPTIPNMGGMQMPQLPNYSSPFPDPSGMPSLPTMSVAGQTMSYFPTPSSDNQRGSLTEDHLRLSLRSAVMDKIRRVQNELICQHGDELKAIQQAQSDLECGGQKLKSMFARMDVEQSEATQALDSLNKKNAELSDLVKRLNATENEPLNVDEAVDTTYPLYRQLVSSFAEEQAIEDAIFYLVTALGKGVLDVDVFLKAIRELSRKQFMLRATVQQCREKAGLPLW</sequence>
<dbReference type="Gene3D" id="6.10.140.820">
    <property type="match status" value="1"/>
</dbReference>
<gene>
    <name evidence="11" type="ORF">EG68_09281</name>
</gene>
<evidence type="ECO:0000259" key="9">
    <source>
        <dbReference type="PROSITE" id="PS51312"/>
    </source>
</evidence>
<evidence type="ECO:0000256" key="1">
    <source>
        <dbReference type="ARBA" id="ARBA00004177"/>
    </source>
</evidence>
<dbReference type="Pfam" id="PF05743">
    <property type="entry name" value="UEV"/>
    <property type="match status" value="1"/>
</dbReference>
<keyword evidence="12" id="KW-1185">Reference proteome</keyword>
<dbReference type="Gene3D" id="3.10.110.10">
    <property type="entry name" value="Ubiquitin Conjugating Enzyme"/>
    <property type="match status" value="1"/>
</dbReference>
<keyword evidence="3 7" id="KW-0813">Transport</keyword>
<evidence type="ECO:0000259" key="10">
    <source>
        <dbReference type="PROSITE" id="PS51322"/>
    </source>
</evidence>
<evidence type="ECO:0000313" key="12">
    <source>
        <dbReference type="Proteomes" id="UP000822476"/>
    </source>
</evidence>
<evidence type="ECO:0000256" key="8">
    <source>
        <dbReference type="SAM" id="Coils"/>
    </source>
</evidence>
<keyword evidence="5 7" id="KW-0653">Protein transport</keyword>
<dbReference type="GO" id="GO:0008333">
    <property type="term" value="P:endosome to lysosome transport"/>
    <property type="evidence" value="ECO:0007669"/>
    <property type="project" value="TreeGrafter"/>
</dbReference>
<dbReference type="OrthoDB" id="306304at2759"/>
<keyword evidence="6 8" id="KW-0175">Coiled coil</keyword>